<evidence type="ECO:0000256" key="1">
    <source>
        <dbReference type="SAM" id="MobiDB-lite"/>
    </source>
</evidence>
<feature type="region of interest" description="Disordered" evidence="1">
    <location>
        <begin position="80"/>
        <end position="102"/>
    </location>
</feature>
<proteinExistence type="predicted"/>
<dbReference type="AlphaFoldDB" id="A0A1B6L2Q7"/>
<dbReference type="EMBL" id="GEBQ01021965">
    <property type="protein sequence ID" value="JAT18012.1"/>
    <property type="molecule type" value="Transcribed_RNA"/>
</dbReference>
<evidence type="ECO:0000313" key="3">
    <source>
        <dbReference type="EMBL" id="JAT18012.1"/>
    </source>
</evidence>
<sequence length="102" mass="11161">MRSVLLILILLTSSRASPLYDPPLPPPPADEEARVVRAETHPEDDTVLTMERELEAQLGLPHRPQIPVSLGRFRFDEKAKITSVTHHPSPPPSGYPGAPAAL</sequence>
<name>A0A1B6L2Q7_9HEMI</name>
<evidence type="ECO:0000256" key="2">
    <source>
        <dbReference type="SAM" id="SignalP"/>
    </source>
</evidence>
<gene>
    <name evidence="3" type="ORF">g.50977</name>
</gene>
<protein>
    <submittedName>
        <fullName evidence="3">Uncharacterized protein</fullName>
    </submittedName>
</protein>
<feature type="chain" id="PRO_5008587069" evidence="2">
    <location>
        <begin position="17"/>
        <end position="102"/>
    </location>
</feature>
<keyword evidence="2" id="KW-0732">Signal</keyword>
<feature type="signal peptide" evidence="2">
    <location>
        <begin position="1"/>
        <end position="16"/>
    </location>
</feature>
<organism evidence="3">
    <name type="scientific">Graphocephala atropunctata</name>
    <dbReference type="NCBI Taxonomy" id="36148"/>
    <lineage>
        <taxon>Eukaryota</taxon>
        <taxon>Metazoa</taxon>
        <taxon>Ecdysozoa</taxon>
        <taxon>Arthropoda</taxon>
        <taxon>Hexapoda</taxon>
        <taxon>Insecta</taxon>
        <taxon>Pterygota</taxon>
        <taxon>Neoptera</taxon>
        <taxon>Paraneoptera</taxon>
        <taxon>Hemiptera</taxon>
        <taxon>Auchenorrhyncha</taxon>
        <taxon>Membracoidea</taxon>
        <taxon>Cicadellidae</taxon>
        <taxon>Cicadellinae</taxon>
        <taxon>Cicadellini</taxon>
        <taxon>Graphocephala</taxon>
    </lineage>
</organism>
<accession>A0A1B6L2Q7</accession>
<reference evidence="3" key="1">
    <citation type="submission" date="2015-11" db="EMBL/GenBank/DDBJ databases">
        <title>De novo transcriptome assembly of four potential Pierce s Disease insect vectors from Arizona vineyards.</title>
        <authorList>
            <person name="Tassone E.E."/>
        </authorList>
    </citation>
    <scope>NUCLEOTIDE SEQUENCE</scope>
</reference>